<reference evidence="2 3" key="1">
    <citation type="submission" date="2020-06" db="EMBL/GenBank/DDBJ databases">
        <title>Transcriptomic and genomic resources for Thalictrum thalictroides and T. hernandezii: Facilitating candidate gene discovery in an emerging model plant lineage.</title>
        <authorList>
            <person name="Arias T."/>
            <person name="Riano-Pachon D.M."/>
            <person name="Di Stilio V.S."/>
        </authorList>
    </citation>
    <scope>NUCLEOTIDE SEQUENCE [LARGE SCALE GENOMIC DNA]</scope>
    <source>
        <strain evidence="3">cv. WT478/WT964</strain>
        <tissue evidence="2">Leaves</tissue>
    </source>
</reference>
<evidence type="ECO:0000259" key="1">
    <source>
        <dbReference type="PROSITE" id="PS50181"/>
    </source>
</evidence>
<name>A0A7J6VGQ8_THATH</name>
<dbReference type="Gene3D" id="3.80.10.10">
    <property type="entry name" value="Ribonuclease Inhibitor"/>
    <property type="match status" value="1"/>
</dbReference>
<comment type="caution">
    <text evidence="2">The sequence shown here is derived from an EMBL/GenBank/DDBJ whole genome shotgun (WGS) entry which is preliminary data.</text>
</comment>
<dbReference type="PROSITE" id="PS50181">
    <property type="entry name" value="FBOX"/>
    <property type="match status" value="1"/>
</dbReference>
<protein>
    <submittedName>
        <fullName evidence="2">F-box/FBD/LRR-repeat protein</fullName>
    </submittedName>
</protein>
<gene>
    <name evidence="2" type="ORF">FRX31_026120</name>
</gene>
<proteinExistence type="predicted"/>
<dbReference type="PANTHER" id="PTHR31639:SF256">
    <property type="entry name" value="OS07G0242900 PROTEIN"/>
    <property type="match status" value="1"/>
</dbReference>
<accession>A0A7J6VGQ8</accession>
<sequence>MAVSLPRNKKKIDYGCLDRLSNLPKEVINEILERMPINDAVKTSMLSRSWRYRWMSISKLIFNSHSISFSNERGRTNADLVNYVTNILLLHNGMISKFEVNNFLESGCSDVDRWILVLSRTMLKDLVLVFHEPNSYLVPACLFVCENLSKLMLKGCKLRLPSQYEGFSHLTHIDLQDVDATVVTIEKLVEMSPLLLSLKVWSCCYLDQCLTVHAPNLIHCTINGRGKHIRFRNAPKLESAYINIWKVKEHFFHRATCKLDEVLHGVDRIRVIDIYHPFMDVNLFDEKVNSIISLTF</sequence>
<dbReference type="Proteomes" id="UP000554482">
    <property type="component" value="Unassembled WGS sequence"/>
</dbReference>
<evidence type="ECO:0000313" key="3">
    <source>
        <dbReference type="Proteomes" id="UP000554482"/>
    </source>
</evidence>
<dbReference type="InterPro" id="IPR055411">
    <property type="entry name" value="LRR_FXL15/At3g58940/PEG3-like"/>
</dbReference>
<organism evidence="2 3">
    <name type="scientific">Thalictrum thalictroides</name>
    <name type="common">Rue-anemone</name>
    <name type="synonym">Anemone thalictroides</name>
    <dbReference type="NCBI Taxonomy" id="46969"/>
    <lineage>
        <taxon>Eukaryota</taxon>
        <taxon>Viridiplantae</taxon>
        <taxon>Streptophyta</taxon>
        <taxon>Embryophyta</taxon>
        <taxon>Tracheophyta</taxon>
        <taxon>Spermatophyta</taxon>
        <taxon>Magnoliopsida</taxon>
        <taxon>Ranunculales</taxon>
        <taxon>Ranunculaceae</taxon>
        <taxon>Thalictroideae</taxon>
        <taxon>Thalictrum</taxon>
    </lineage>
</organism>
<dbReference type="InterPro" id="IPR001810">
    <property type="entry name" value="F-box_dom"/>
</dbReference>
<dbReference type="InterPro" id="IPR032675">
    <property type="entry name" value="LRR_dom_sf"/>
</dbReference>
<dbReference type="SUPFAM" id="SSF81383">
    <property type="entry name" value="F-box domain"/>
    <property type="match status" value="1"/>
</dbReference>
<dbReference type="PANTHER" id="PTHR31639">
    <property type="entry name" value="F-BOX PROTEIN-LIKE"/>
    <property type="match status" value="1"/>
</dbReference>
<dbReference type="InterPro" id="IPR053781">
    <property type="entry name" value="F-box_AtFBL13-like"/>
</dbReference>
<dbReference type="InterPro" id="IPR036047">
    <property type="entry name" value="F-box-like_dom_sf"/>
</dbReference>
<dbReference type="AlphaFoldDB" id="A0A7J6VGQ8"/>
<feature type="domain" description="F-box" evidence="1">
    <location>
        <begin position="17"/>
        <end position="51"/>
    </location>
</feature>
<dbReference type="SMART" id="SM00256">
    <property type="entry name" value="FBOX"/>
    <property type="match status" value="1"/>
</dbReference>
<evidence type="ECO:0000313" key="2">
    <source>
        <dbReference type="EMBL" id="KAF5184294.1"/>
    </source>
</evidence>
<dbReference type="Pfam" id="PF24758">
    <property type="entry name" value="LRR_At5g56370"/>
    <property type="match status" value="1"/>
</dbReference>
<dbReference type="SUPFAM" id="SSF52047">
    <property type="entry name" value="RNI-like"/>
    <property type="match status" value="1"/>
</dbReference>
<dbReference type="EMBL" id="JABWDY010032280">
    <property type="protein sequence ID" value="KAF5184294.1"/>
    <property type="molecule type" value="Genomic_DNA"/>
</dbReference>
<keyword evidence="3" id="KW-1185">Reference proteome</keyword>
<dbReference type="OrthoDB" id="1722980at2759"/>
<dbReference type="Pfam" id="PF00646">
    <property type="entry name" value="F-box"/>
    <property type="match status" value="1"/>
</dbReference>
<dbReference type="CDD" id="cd22160">
    <property type="entry name" value="F-box_AtFBL13-like"/>
    <property type="match status" value="1"/>
</dbReference>